<dbReference type="EMBL" id="CATWHI010000003">
    <property type="protein sequence ID" value="CAJ0741469.1"/>
    <property type="molecule type" value="Genomic_DNA"/>
</dbReference>
<evidence type="ECO:0000313" key="1">
    <source>
        <dbReference type="EMBL" id="CAJ0741469.1"/>
    </source>
</evidence>
<comment type="caution">
    <text evidence="1">The sequence shown here is derived from an EMBL/GenBank/DDBJ whole genome shotgun (WGS) entry which is preliminary data.</text>
</comment>
<keyword evidence="2" id="KW-1185">Reference proteome</keyword>
<dbReference type="RefSeq" id="WP_316900545.1">
    <property type="nucleotide sequence ID" value="NZ_CATWHI010000003.1"/>
</dbReference>
<evidence type="ECO:0000313" key="2">
    <source>
        <dbReference type="Proteomes" id="UP001189225"/>
    </source>
</evidence>
<organism evidence="1 2">
    <name type="scientific">Ralstonia edaphi</name>
    <dbReference type="NCBI Taxonomy" id="3058599"/>
    <lineage>
        <taxon>Bacteria</taxon>
        <taxon>Pseudomonadati</taxon>
        <taxon>Pseudomonadota</taxon>
        <taxon>Betaproteobacteria</taxon>
        <taxon>Burkholderiales</taxon>
        <taxon>Burkholderiaceae</taxon>
        <taxon>Ralstonia</taxon>
    </lineage>
</organism>
<gene>
    <name evidence="1" type="ORF">R16034_02657</name>
</gene>
<protein>
    <submittedName>
        <fullName evidence="1">Uncharacterized protein</fullName>
    </submittedName>
</protein>
<accession>A0AB72X1H3</accession>
<name>A0AB72X1H3_9RALS</name>
<dbReference type="AlphaFoldDB" id="A0AB72X1H3"/>
<proteinExistence type="predicted"/>
<dbReference type="Proteomes" id="UP001189225">
    <property type="component" value="Unassembled WGS sequence"/>
</dbReference>
<sequence length="157" mass="17058">MSQNLISLQLTTADLSAVDAALKTLEEKLAGLIDLSIDQRMTITKMGDKSEAFCRKAVEVLGNNPGVLSVNYSLAEVKRDLAAFDALRPRVVRVEKLLEKMHDSQMALGSDLMTASLEGYAYLKVAGKGEALDTARAALSMRFSRGARKRVEEAPAQ</sequence>
<reference evidence="1 2" key="1">
    <citation type="submission" date="2023-07" db="EMBL/GenBank/DDBJ databases">
        <authorList>
            <person name="Peeters C."/>
        </authorList>
    </citation>
    <scope>NUCLEOTIDE SEQUENCE [LARGE SCALE GENOMIC DNA]</scope>
    <source>
        <strain evidence="1 2">R-16034</strain>
    </source>
</reference>